<reference evidence="1" key="2">
    <citation type="journal article" date="2021" name="PeerJ">
        <title>Extensive microbial diversity within the chicken gut microbiome revealed by metagenomics and culture.</title>
        <authorList>
            <person name="Gilroy R."/>
            <person name="Ravi A."/>
            <person name="Getino M."/>
            <person name="Pursley I."/>
            <person name="Horton D.L."/>
            <person name="Alikhan N.F."/>
            <person name="Baker D."/>
            <person name="Gharbi K."/>
            <person name="Hall N."/>
            <person name="Watson M."/>
            <person name="Adriaenssens E.M."/>
            <person name="Foster-Nyarko E."/>
            <person name="Jarju S."/>
            <person name="Secka A."/>
            <person name="Antonio M."/>
            <person name="Oren A."/>
            <person name="Chaudhuri R.R."/>
            <person name="La Ragione R."/>
            <person name="Hildebrand F."/>
            <person name="Pallen M.J."/>
        </authorList>
    </citation>
    <scope>NUCLEOTIDE SEQUENCE</scope>
    <source>
        <strain evidence="1">11159</strain>
    </source>
</reference>
<proteinExistence type="predicted"/>
<evidence type="ECO:0000313" key="1">
    <source>
        <dbReference type="EMBL" id="MBO8427913.1"/>
    </source>
</evidence>
<reference evidence="1" key="1">
    <citation type="submission" date="2020-10" db="EMBL/GenBank/DDBJ databases">
        <authorList>
            <person name="Gilroy R."/>
        </authorList>
    </citation>
    <scope>NUCLEOTIDE SEQUENCE</scope>
    <source>
        <strain evidence="1">11159</strain>
    </source>
</reference>
<dbReference type="EMBL" id="JADIMY010000103">
    <property type="protein sequence ID" value="MBO8427913.1"/>
    <property type="molecule type" value="Genomic_DNA"/>
</dbReference>
<comment type="caution">
    <text evidence="1">The sequence shown here is derived from an EMBL/GenBank/DDBJ whole genome shotgun (WGS) entry which is preliminary data.</text>
</comment>
<sequence length="47" mass="5284">MESKKVEATSTEIENIIKENALFESYSTVSTNFNIDITCSIKLVVKD</sequence>
<gene>
    <name evidence="1" type="ORF">IAC58_05180</name>
</gene>
<dbReference type="AlphaFoldDB" id="A0A9D9GXT3"/>
<evidence type="ECO:0000313" key="2">
    <source>
        <dbReference type="Proteomes" id="UP000823613"/>
    </source>
</evidence>
<organism evidence="1 2">
    <name type="scientific">Candidatus Onthovivens merdipullorum</name>
    <dbReference type="NCBI Taxonomy" id="2840889"/>
    <lineage>
        <taxon>Bacteria</taxon>
        <taxon>Bacillati</taxon>
        <taxon>Bacillota</taxon>
        <taxon>Bacilli</taxon>
        <taxon>Bacillales</taxon>
        <taxon>Candidatus Onthovivens</taxon>
    </lineage>
</organism>
<name>A0A9D9GXT3_9BACL</name>
<dbReference type="Proteomes" id="UP000823613">
    <property type="component" value="Unassembled WGS sequence"/>
</dbReference>
<protein>
    <submittedName>
        <fullName evidence="1">Uncharacterized protein</fullName>
    </submittedName>
</protein>
<accession>A0A9D9GXT3</accession>